<dbReference type="InParanoid" id="A0A2V0PJJ1"/>
<comment type="caution">
    <text evidence="2">The sequence shown here is derived from an EMBL/GenBank/DDBJ whole genome shotgun (WGS) entry which is preliminary data.</text>
</comment>
<feature type="compositionally biased region" description="Gly residues" evidence="1">
    <location>
        <begin position="146"/>
        <end position="165"/>
    </location>
</feature>
<dbReference type="EMBL" id="BDRX01000100">
    <property type="protein sequence ID" value="GBF97477.1"/>
    <property type="molecule type" value="Genomic_DNA"/>
</dbReference>
<gene>
    <name evidence="2" type="ORF">Rsub_10400</name>
</gene>
<keyword evidence="3" id="KW-1185">Reference proteome</keyword>
<dbReference type="AlphaFoldDB" id="A0A2V0PJJ1"/>
<organism evidence="2 3">
    <name type="scientific">Raphidocelis subcapitata</name>
    <dbReference type="NCBI Taxonomy" id="307507"/>
    <lineage>
        <taxon>Eukaryota</taxon>
        <taxon>Viridiplantae</taxon>
        <taxon>Chlorophyta</taxon>
        <taxon>core chlorophytes</taxon>
        <taxon>Chlorophyceae</taxon>
        <taxon>CS clade</taxon>
        <taxon>Sphaeropleales</taxon>
        <taxon>Selenastraceae</taxon>
        <taxon>Raphidocelis</taxon>
    </lineage>
</organism>
<proteinExistence type="predicted"/>
<evidence type="ECO:0000313" key="3">
    <source>
        <dbReference type="Proteomes" id="UP000247498"/>
    </source>
</evidence>
<evidence type="ECO:0000313" key="2">
    <source>
        <dbReference type="EMBL" id="GBF97477.1"/>
    </source>
</evidence>
<sequence>MSTASGGLGRPRLDEVVARLERELRSRQQQLLEETARNARAKAQLLMLSALARANEAITQLLAAAGAAGNSAAGAAGAPAAAQQALDALEAELSLLVEALQASSRAGSNARPPRSQEQQSVRRSGPGECEGSATASSSHAQPAGSARGGGGSGGGGGSSSGSGRRVVGGGGMPGLLFQPSVCLFLQEIVSGRELVKTKADFVAWWRARVMHLALQAHQYRSGGVSRERLEKIVYEMAVGFGVLFLYGNYALEVIVLNMETGLPCEAPQSVWDRVAACLGLDREQAALFCLLNRWWKTTTQSFSRERQQLAEAALASPQDLELQEAVASGLARVNAAYLAAAVAVLAVTLFGVTRPEQVAASWIACWPRMPLMTAIFEAVERQRSI</sequence>
<evidence type="ECO:0000256" key="1">
    <source>
        <dbReference type="SAM" id="MobiDB-lite"/>
    </source>
</evidence>
<dbReference type="Proteomes" id="UP000247498">
    <property type="component" value="Unassembled WGS sequence"/>
</dbReference>
<accession>A0A2V0PJJ1</accession>
<protein>
    <submittedName>
        <fullName evidence="2">Uncharacterized protein</fullName>
    </submittedName>
</protein>
<reference evidence="2 3" key="1">
    <citation type="journal article" date="2018" name="Sci. Rep.">
        <title>Raphidocelis subcapitata (=Pseudokirchneriella subcapitata) provides an insight into genome evolution and environmental adaptations in the Sphaeropleales.</title>
        <authorList>
            <person name="Suzuki S."/>
            <person name="Yamaguchi H."/>
            <person name="Nakajima N."/>
            <person name="Kawachi M."/>
        </authorList>
    </citation>
    <scope>NUCLEOTIDE SEQUENCE [LARGE SCALE GENOMIC DNA]</scope>
    <source>
        <strain evidence="2 3">NIES-35</strain>
    </source>
</reference>
<feature type="region of interest" description="Disordered" evidence="1">
    <location>
        <begin position="103"/>
        <end position="165"/>
    </location>
</feature>
<name>A0A2V0PJJ1_9CHLO</name>